<reference evidence="1 2" key="1">
    <citation type="submission" date="2017-06" db="EMBL/GenBank/DDBJ databases">
        <title>Complete genome sequence of Paenibacillus odorifer CBA7130.</title>
        <authorList>
            <person name="Nam Y.-D."/>
            <person name="Kang J."/>
            <person name="Chung W.-H."/>
        </authorList>
    </citation>
    <scope>NUCLEOTIDE SEQUENCE [LARGE SCALE GENOMIC DNA]</scope>
    <source>
        <strain evidence="1 2">CBA7130</strain>
    </source>
</reference>
<dbReference type="AlphaFoldDB" id="A0AAD0KLA7"/>
<gene>
    <name evidence="1" type="ORF">CD191_19500</name>
</gene>
<accession>A0AAD0KLA7</accession>
<dbReference type="Proteomes" id="UP000249163">
    <property type="component" value="Chromosome"/>
</dbReference>
<sequence length="80" mass="9235">MNGDPAAEPKLIRTAVDQAVNEAFIDAIDTYEMGWISPPTSLRAGQGNQRLHIYNRVDHLQEWRMEPLQYNHLRFQTINA</sequence>
<protein>
    <submittedName>
        <fullName evidence="1">Uncharacterized protein</fullName>
    </submittedName>
</protein>
<dbReference type="EMBL" id="CP021965">
    <property type="protein sequence ID" value="AWV34624.1"/>
    <property type="molecule type" value="Genomic_DNA"/>
</dbReference>
<organism evidence="1 2">
    <name type="scientific">Paenibacillus odorifer</name>
    <dbReference type="NCBI Taxonomy" id="189426"/>
    <lineage>
        <taxon>Bacteria</taxon>
        <taxon>Bacillati</taxon>
        <taxon>Bacillota</taxon>
        <taxon>Bacilli</taxon>
        <taxon>Bacillales</taxon>
        <taxon>Paenibacillaceae</taxon>
        <taxon>Paenibacillus</taxon>
    </lineage>
</organism>
<evidence type="ECO:0000313" key="1">
    <source>
        <dbReference type="EMBL" id="AWV34624.1"/>
    </source>
</evidence>
<proteinExistence type="predicted"/>
<name>A0AAD0KLA7_9BACL</name>
<evidence type="ECO:0000313" key="2">
    <source>
        <dbReference type="Proteomes" id="UP000249163"/>
    </source>
</evidence>